<dbReference type="OrthoDB" id="6101900at2"/>
<keyword evidence="6" id="KW-1185">Reference proteome</keyword>
<dbReference type="Pfam" id="PF13505">
    <property type="entry name" value="OMP_b-brl"/>
    <property type="match status" value="1"/>
</dbReference>
<dbReference type="InterPro" id="IPR011250">
    <property type="entry name" value="OMP/PagP_B-barrel"/>
</dbReference>
<dbReference type="PATRIC" id="fig|1619313.3.peg.3657"/>
<sequence>MKSKMGLMMFPLMLSAGQALAANSDEGYYGSAKFLNSEQRASNQDSSSRPSVGQFVERKEKDRQNGAAVAMGYQYGNGWRTEGEYTFRQKAEFTSGSTAFATSDNHLKLKTERLMLNVYRDYDIGYGVSLFGTAGLGVAKVNAGGWQGNTSRQYAASSQNNLAWSLGAGVSYSPVPRLSLDLGYRYLDMGKVESGFNTFGNVRGLKDEQMKARLASSEITLGARYLF</sequence>
<dbReference type="InterPro" id="IPR027385">
    <property type="entry name" value="Beta-barrel_OMP"/>
</dbReference>
<accession>A0A0U5LTJ5</accession>
<feature type="chain" id="PRO_5006861570" description="Outer membrane protein beta-barrel domain-containing protein" evidence="3">
    <location>
        <begin position="22"/>
        <end position="227"/>
    </location>
</feature>
<dbReference type="Proteomes" id="UP000059419">
    <property type="component" value="Plasmid pEM01"/>
</dbReference>
<dbReference type="RefSeq" id="WP_067435731.1">
    <property type="nucleotide sequence ID" value="NZ_CP072599.1"/>
</dbReference>
<feature type="region of interest" description="Disordered" evidence="2">
    <location>
        <begin position="39"/>
        <end position="63"/>
    </location>
</feature>
<evidence type="ECO:0000259" key="4">
    <source>
        <dbReference type="Pfam" id="PF13505"/>
    </source>
</evidence>
<name>A0A0U5LTJ5_9GAMM</name>
<proteinExistence type="predicted"/>
<protein>
    <recommendedName>
        <fullName evidence="4">Outer membrane protein beta-barrel domain-containing protein</fullName>
    </recommendedName>
</protein>
<evidence type="ECO:0000256" key="3">
    <source>
        <dbReference type="SAM" id="SignalP"/>
    </source>
</evidence>
<reference evidence="6" key="1">
    <citation type="submission" date="2015-11" db="EMBL/GenBank/DDBJ databases">
        <authorList>
            <person name="Blom J."/>
        </authorList>
    </citation>
    <scope>NUCLEOTIDE SEQUENCE [LARGE SCALE GENOMIC DNA]</scope>
    <source>
        <plasmid evidence="6">pEM01</plasmid>
    </source>
</reference>
<evidence type="ECO:0000313" key="6">
    <source>
        <dbReference type="Proteomes" id="UP000059419"/>
    </source>
</evidence>
<dbReference type="SUPFAM" id="SSF56925">
    <property type="entry name" value="OMPA-like"/>
    <property type="match status" value="1"/>
</dbReference>
<feature type="signal peptide" evidence="3">
    <location>
        <begin position="1"/>
        <end position="21"/>
    </location>
</feature>
<evidence type="ECO:0000256" key="2">
    <source>
        <dbReference type="SAM" id="MobiDB-lite"/>
    </source>
</evidence>
<dbReference type="Gene3D" id="2.40.160.20">
    <property type="match status" value="1"/>
</dbReference>
<dbReference type="AlphaFoldDB" id="A0A0U5LTJ5"/>
<dbReference type="EMBL" id="LN907828">
    <property type="protein sequence ID" value="CUU25756.1"/>
    <property type="molecule type" value="Genomic_DNA"/>
</dbReference>
<evidence type="ECO:0000313" key="5">
    <source>
        <dbReference type="EMBL" id="CUU25756.1"/>
    </source>
</evidence>
<keyword evidence="1 3" id="KW-0732">Signal</keyword>
<organism evidence="5 6">
    <name type="scientific">Duffyella gerundensis</name>
    <dbReference type="NCBI Taxonomy" id="1619313"/>
    <lineage>
        <taxon>Bacteria</taxon>
        <taxon>Pseudomonadati</taxon>
        <taxon>Pseudomonadota</taxon>
        <taxon>Gammaproteobacteria</taxon>
        <taxon>Enterobacterales</taxon>
        <taxon>Erwiniaceae</taxon>
        <taxon>Duffyella</taxon>
    </lineage>
</organism>
<gene>
    <name evidence="5" type="ORF">EM595_p0056</name>
</gene>
<dbReference type="KEGG" id="ege:EM595_p0056"/>
<feature type="domain" description="Outer membrane protein beta-barrel" evidence="4">
    <location>
        <begin position="12"/>
        <end position="198"/>
    </location>
</feature>
<geneLocation type="plasmid" evidence="6">
    <name>pEM01</name>
</geneLocation>
<evidence type="ECO:0000256" key="1">
    <source>
        <dbReference type="ARBA" id="ARBA00022729"/>
    </source>
</evidence>
<dbReference type="GeneID" id="84615110"/>
<feature type="compositionally biased region" description="Polar residues" evidence="2">
    <location>
        <begin position="39"/>
        <end position="51"/>
    </location>
</feature>